<accession>A0A4R1H5J3</accession>
<dbReference type="Proteomes" id="UP000295707">
    <property type="component" value="Unassembled WGS sequence"/>
</dbReference>
<dbReference type="RefSeq" id="WP_243640643.1">
    <property type="nucleotide sequence ID" value="NZ_SMFX01000001.1"/>
</dbReference>
<proteinExistence type="predicted"/>
<evidence type="ECO:0000313" key="2">
    <source>
        <dbReference type="EMBL" id="TCK16987.1"/>
    </source>
</evidence>
<reference evidence="2 3" key="1">
    <citation type="submission" date="2019-03" db="EMBL/GenBank/DDBJ databases">
        <title>Genomic Encyclopedia of Type Strains, Phase IV (KMG-IV): sequencing the most valuable type-strain genomes for metagenomic binning, comparative biology and taxonomic classification.</title>
        <authorList>
            <person name="Goeker M."/>
        </authorList>
    </citation>
    <scope>NUCLEOTIDE SEQUENCE [LARGE SCALE GENOMIC DNA]</scope>
    <source>
        <strain evidence="2 3">DSM 19610</strain>
    </source>
</reference>
<keyword evidence="3" id="KW-1185">Reference proteome</keyword>
<evidence type="ECO:0000313" key="3">
    <source>
        <dbReference type="Proteomes" id="UP000295707"/>
    </source>
</evidence>
<comment type="caution">
    <text evidence="2">The sequence shown here is derived from an EMBL/GenBank/DDBJ whole genome shotgun (WGS) entry which is preliminary data.</text>
</comment>
<evidence type="ECO:0000256" key="1">
    <source>
        <dbReference type="SAM" id="SignalP"/>
    </source>
</evidence>
<feature type="chain" id="PRO_5020705105" evidence="1">
    <location>
        <begin position="26"/>
        <end position="142"/>
    </location>
</feature>
<dbReference type="AlphaFoldDB" id="A0A4R1H5J3"/>
<feature type="signal peptide" evidence="1">
    <location>
        <begin position="1"/>
        <end position="25"/>
    </location>
</feature>
<organism evidence="2 3">
    <name type="scientific">Thiogranum longum</name>
    <dbReference type="NCBI Taxonomy" id="1537524"/>
    <lineage>
        <taxon>Bacteria</taxon>
        <taxon>Pseudomonadati</taxon>
        <taxon>Pseudomonadota</taxon>
        <taxon>Gammaproteobacteria</taxon>
        <taxon>Chromatiales</taxon>
        <taxon>Ectothiorhodospiraceae</taxon>
        <taxon>Thiogranum</taxon>
    </lineage>
</organism>
<protein>
    <submittedName>
        <fullName evidence="2">Uncharacterized protein</fullName>
    </submittedName>
</protein>
<dbReference type="EMBL" id="SMFX01000001">
    <property type="protein sequence ID" value="TCK16987.1"/>
    <property type="molecule type" value="Genomic_DNA"/>
</dbReference>
<name>A0A4R1H5J3_9GAMM</name>
<keyword evidence="1" id="KW-0732">Signal</keyword>
<sequence>MNTSCKKAALAAGLFALIVFSAANADEVNIIAADFTGSGDNRWTIDVTLKHHDTGWDHYADNWRVVDPKGNVLGNRVLYHPHITEQPFTRSLSDVKIPEGITTVYIEAHDKLHGWTHNRLPVDISKAREGHLRVEAERDIIR</sequence>
<gene>
    <name evidence="2" type="ORF">DFR30_0207</name>
</gene>